<name>A0A8X6VP72_TRICX</name>
<evidence type="ECO:0000313" key="4">
    <source>
        <dbReference type="Proteomes" id="UP000887159"/>
    </source>
</evidence>
<dbReference type="SUPFAM" id="SSF46689">
    <property type="entry name" value="Homeodomain-like"/>
    <property type="match status" value="1"/>
</dbReference>
<dbReference type="GO" id="GO:0006313">
    <property type="term" value="P:DNA transposition"/>
    <property type="evidence" value="ECO:0007669"/>
    <property type="project" value="InterPro"/>
</dbReference>
<dbReference type="AlphaFoldDB" id="A0A8X6VP72"/>
<evidence type="ECO:0000256" key="1">
    <source>
        <dbReference type="ARBA" id="ARBA00004123"/>
    </source>
</evidence>
<dbReference type="EMBL" id="BMAU01021327">
    <property type="protein sequence ID" value="GFY14225.1"/>
    <property type="molecule type" value="Genomic_DNA"/>
</dbReference>
<protein>
    <submittedName>
        <fullName evidence="3">Transposable element Tcb2 transposase</fullName>
    </submittedName>
</protein>
<dbReference type="Pfam" id="PF01498">
    <property type="entry name" value="HTH_Tnp_Tc3_2"/>
    <property type="match status" value="1"/>
</dbReference>
<dbReference type="GO" id="GO:0005634">
    <property type="term" value="C:nucleus"/>
    <property type="evidence" value="ECO:0007669"/>
    <property type="project" value="UniProtKB-SubCell"/>
</dbReference>
<dbReference type="GO" id="GO:0015074">
    <property type="term" value="P:DNA integration"/>
    <property type="evidence" value="ECO:0007669"/>
    <property type="project" value="InterPro"/>
</dbReference>
<evidence type="ECO:0000259" key="2">
    <source>
        <dbReference type="Pfam" id="PF01498"/>
    </source>
</evidence>
<dbReference type="InterPro" id="IPR002492">
    <property type="entry name" value="Transposase_Tc1-like"/>
</dbReference>
<reference evidence="3" key="1">
    <citation type="submission" date="2020-08" db="EMBL/GenBank/DDBJ databases">
        <title>Multicomponent nature underlies the extraordinary mechanical properties of spider dragline silk.</title>
        <authorList>
            <person name="Kono N."/>
            <person name="Nakamura H."/>
            <person name="Mori M."/>
            <person name="Yoshida Y."/>
            <person name="Ohtoshi R."/>
            <person name="Malay A.D."/>
            <person name="Moran D.A.P."/>
            <person name="Tomita M."/>
            <person name="Numata K."/>
            <person name="Arakawa K."/>
        </authorList>
    </citation>
    <scope>NUCLEOTIDE SEQUENCE</scope>
</reference>
<dbReference type="InterPro" id="IPR009057">
    <property type="entry name" value="Homeodomain-like_sf"/>
</dbReference>
<gene>
    <name evidence="3" type="primary">TCB2_348</name>
    <name evidence="3" type="ORF">TNCV_3614141</name>
</gene>
<comment type="caution">
    <text evidence="3">The sequence shown here is derived from an EMBL/GenBank/DDBJ whole genome shotgun (WGS) entry which is preliminary data.</text>
</comment>
<feature type="domain" description="Transposase Tc1-like" evidence="2">
    <location>
        <begin position="71"/>
        <end position="140"/>
    </location>
</feature>
<sequence>MSNHHRLDDGMRWRVVGRLEARQCQVQICGEFSLTPSVVCNLCKQFQDTGSIKRQLGQGRPRATTARNDHHLLIIARRNKGATVSQLSLYLYAATGTRVSRVNVSKRLYERALFVRRPAVCVPFTSTNKRVRLAWCSQHSDWSIDQ</sequence>
<dbReference type="Proteomes" id="UP000887159">
    <property type="component" value="Unassembled WGS sequence"/>
</dbReference>
<dbReference type="GO" id="GO:0003677">
    <property type="term" value="F:DNA binding"/>
    <property type="evidence" value="ECO:0007669"/>
    <property type="project" value="InterPro"/>
</dbReference>
<evidence type="ECO:0000313" key="3">
    <source>
        <dbReference type="EMBL" id="GFY14225.1"/>
    </source>
</evidence>
<proteinExistence type="predicted"/>
<accession>A0A8X6VP72</accession>
<comment type="subcellular location">
    <subcellularLocation>
        <location evidence="1">Nucleus</location>
    </subcellularLocation>
</comment>
<organism evidence="3 4">
    <name type="scientific">Trichonephila clavipes</name>
    <name type="common">Golden silk orbweaver</name>
    <name type="synonym">Nephila clavipes</name>
    <dbReference type="NCBI Taxonomy" id="2585209"/>
    <lineage>
        <taxon>Eukaryota</taxon>
        <taxon>Metazoa</taxon>
        <taxon>Ecdysozoa</taxon>
        <taxon>Arthropoda</taxon>
        <taxon>Chelicerata</taxon>
        <taxon>Arachnida</taxon>
        <taxon>Araneae</taxon>
        <taxon>Araneomorphae</taxon>
        <taxon>Entelegynae</taxon>
        <taxon>Araneoidea</taxon>
        <taxon>Nephilidae</taxon>
        <taxon>Trichonephila</taxon>
    </lineage>
</organism>
<keyword evidence="4" id="KW-1185">Reference proteome</keyword>